<dbReference type="InParanoid" id="A0A1Y1Z1D3"/>
<dbReference type="STRING" id="1314790.A0A1Y1Z1D3"/>
<gene>
    <name evidence="1" type="ORF">K493DRAFT_60962</name>
</gene>
<dbReference type="AlphaFoldDB" id="A0A1Y1Z1D3"/>
<dbReference type="PANTHER" id="PTHR14944">
    <property type="entry name" value="RPA-RELATED PROTEIN RADX"/>
    <property type="match status" value="1"/>
</dbReference>
<dbReference type="PANTHER" id="PTHR14944:SF2">
    <property type="entry name" value="RPA-RELATED PROTEIN RADX"/>
    <property type="match status" value="1"/>
</dbReference>
<comment type="caution">
    <text evidence="1">The sequence shown here is derived from an EMBL/GenBank/DDBJ whole genome shotgun (WGS) entry which is preliminary data.</text>
</comment>
<organism evidence="1 2">
    <name type="scientific">Basidiobolus meristosporus CBS 931.73</name>
    <dbReference type="NCBI Taxonomy" id="1314790"/>
    <lineage>
        <taxon>Eukaryota</taxon>
        <taxon>Fungi</taxon>
        <taxon>Fungi incertae sedis</taxon>
        <taxon>Zoopagomycota</taxon>
        <taxon>Entomophthoromycotina</taxon>
        <taxon>Basidiobolomycetes</taxon>
        <taxon>Basidiobolales</taxon>
        <taxon>Basidiobolaceae</taxon>
        <taxon>Basidiobolus</taxon>
    </lineage>
</organism>
<name>A0A1Y1Z1D3_9FUNG</name>
<keyword evidence="2" id="KW-1185">Reference proteome</keyword>
<dbReference type="EMBL" id="MCFE01000039">
    <property type="protein sequence ID" value="ORY04101.1"/>
    <property type="molecule type" value="Genomic_DNA"/>
</dbReference>
<evidence type="ECO:0000313" key="2">
    <source>
        <dbReference type="Proteomes" id="UP000193498"/>
    </source>
</evidence>
<dbReference type="Proteomes" id="UP000193498">
    <property type="component" value="Unassembled WGS sequence"/>
</dbReference>
<evidence type="ECO:0000313" key="1">
    <source>
        <dbReference type="EMBL" id="ORY04101.1"/>
    </source>
</evidence>
<sequence length="583" mass="66852">MTSPLTRDGCEVLRQQALERLEDLTENGAGQRASNEPATNIRLQVMRLLRYTIDVRARSFFENVAQIEDSVVDIFDMVVSDAAHKLKVVLSPELNYLIYQGLICEKAVIEIQDCTLRFRETDLSATEIIILTKVNILDYQVSKYYKKKGREDIKYLVEASNEFLPLTSRRCSYLTPLGDDDFLRDDHRWVKQDLSMNNDFRLDHAGVSLADILKGLEKSYTYRPPIVGRIMKKSTVAYYGKPEDVKASYPFQFTISIADDTASVSVVFWNSSCLKYYQSLAVNQIVQITGYKVRRAYEGNASKIELSINPKNPTGVIESLQDNNFEGWSQEEIFSRYPLQIPNILSFSTLPQLPDEAEVDIVGCVVYVGRLEAEKRTPHGYSEFRWIKLLDRTENQEVILKMYACSQLKALQRVEVGSVLLCTHAHISSITLNSVTPRTTYATSSWYSEYKLIKPGKPLPPHLDQYAPRISAKLVHNFASSGGYFSLPTPFSTVRDLQLFDADFELTPFNEVETFFDRLAQRERIQIVCQGFVHGIHLRPNKRRHEGETMDPNIPEFSDKLPVSYATKYFNRYRGPYRRGADY</sequence>
<proteinExistence type="predicted"/>
<dbReference type="InterPro" id="IPR040893">
    <property type="entry name" value="RADX"/>
</dbReference>
<dbReference type="Gene3D" id="2.40.50.140">
    <property type="entry name" value="Nucleic acid-binding proteins"/>
    <property type="match status" value="1"/>
</dbReference>
<dbReference type="GO" id="GO:0003697">
    <property type="term" value="F:single-stranded DNA binding"/>
    <property type="evidence" value="ECO:0007669"/>
    <property type="project" value="InterPro"/>
</dbReference>
<protein>
    <submittedName>
        <fullName evidence="1">Uncharacterized protein</fullName>
    </submittedName>
</protein>
<dbReference type="Pfam" id="PF17659">
    <property type="entry name" value="RADX"/>
    <property type="match status" value="1"/>
</dbReference>
<dbReference type="SUPFAM" id="SSF50249">
    <property type="entry name" value="Nucleic acid-binding proteins"/>
    <property type="match status" value="1"/>
</dbReference>
<dbReference type="OrthoDB" id="5965770at2759"/>
<dbReference type="InterPro" id="IPR012340">
    <property type="entry name" value="NA-bd_OB-fold"/>
</dbReference>
<reference evidence="1 2" key="1">
    <citation type="submission" date="2016-07" db="EMBL/GenBank/DDBJ databases">
        <title>Pervasive Adenine N6-methylation of Active Genes in Fungi.</title>
        <authorList>
            <consortium name="DOE Joint Genome Institute"/>
            <person name="Mondo S.J."/>
            <person name="Dannebaum R.O."/>
            <person name="Kuo R.C."/>
            <person name="Labutti K."/>
            <person name="Haridas S."/>
            <person name="Kuo A."/>
            <person name="Salamov A."/>
            <person name="Ahrendt S.R."/>
            <person name="Lipzen A."/>
            <person name="Sullivan W."/>
            <person name="Andreopoulos W.B."/>
            <person name="Clum A."/>
            <person name="Lindquist E."/>
            <person name="Daum C."/>
            <person name="Ramamoorthy G.K."/>
            <person name="Gryganskyi A."/>
            <person name="Culley D."/>
            <person name="Magnuson J.K."/>
            <person name="James T.Y."/>
            <person name="O'Malley M.A."/>
            <person name="Stajich J.E."/>
            <person name="Spatafora J.W."/>
            <person name="Visel A."/>
            <person name="Grigoriev I.V."/>
        </authorList>
    </citation>
    <scope>NUCLEOTIDE SEQUENCE [LARGE SCALE GENOMIC DNA]</scope>
    <source>
        <strain evidence="1 2">CBS 931.73</strain>
    </source>
</reference>
<accession>A0A1Y1Z1D3</accession>